<dbReference type="STRING" id="151894.SAMN04488524_0577"/>
<accession>A0A1W1ZCZ4</accession>
<name>A0A1W1ZCZ4_9SPHI</name>
<dbReference type="EMBL" id="FWXT01000001">
    <property type="protein sequence ID" value="SMC45898.1"/>
    <property type="molecule type" value="Genomic_DNA"/>
</dbReference>
<feature type="region of interest" description="Disordered" evidence="1">
    <location>
        <begin position="1"/>
        <end position="29"/>
    </location>
</feature>
<evidence type="ECO:0000313" key="2">
    <source>
        <dbReference type="EMBL" id="SMC45898.1"/>
    </source>
</evidence>
<organism evidence="2 3">
    <name type="scientific">Pedobacter africanus</name>
    <dbReference type="NCBI Taxonomy" id="151894"/>
    <lineage>
        <taxon>Bacteria</taxon>
        <taxon>Pseudomonadati</taxon>
        <taxon>Bacteroidota</taxon>
        <taxon>Sphingobacteriia</taxon>
        <taxon>Sphingobacteriales</taxon>
        <taxon>Sphingobacteriaceae</taxon>
        <taxon>Pedobacter</taxon>
    </lineage>
</organism>
<dbReference type="RefSeq" id="WP_084236905.1">
    <property type="nucleotide sequence ID" value="NZ_FWXT01000001.1"/>
</dbReference>
<dbReference type="Gene3D" id="1.10.10.60">
    <property type="entry name" value="Homeodomain-like"/>
    <property type="match status" value="1"/>
</dbReference>
<gene>
    <name evidence="2" type="ORF">SAMN04488524_0577</name>
</gene>
<evidence type="ECO:0008006" key="4">
    <source>
        <dbReference type="Google" id="ProtNLM"/>
    </source>
</evidence>
<dbReference type="OrthoDB" id="5868871at2"/>
<dbReference type="Proteomes" id="UP000192756">
    <property type="component" value="Unassembled WGS sequence"/>
</dbReference>
<reference evidence="3" key="1">
    <citation type="submission" date="2017-04" db="EMBL/GenBank/DDBJ databases">
        <authorList>
            <person name="Varghese N."/>
            <person name="Submissions S."/>
        </authorList>
    </citation>
    <scope>NUCLEOTIDE SEQUENCE [LARGE SCALE GENOMIC DNA]</scope>
    <source>
        <strain evidence="3">DSM 12126</strain>
    </source>
</reference>
<feature type="compositionally biased region" description="Basic residues" evidence="1">
    <location>
        <begin position="1"/>
        <end position="10"/>
    </location>
</feature>
<keyword evidence="3" id="KW-1185">Reference proteome</keyword>
<dbReference type="AlphaFoldDB" id="A0A1W1ZCZ4"/>
<evidence type="ECO:0000256" key="1">
    <source>
        <dbReference type="SAM" id="MobiDB-lite"/>
    </source>
</evidence>
<protein>
    <recommendedName>
        <fullName evidence="4">Terminase</fullName>
    </recommendedName>
</protein>
<proteinExistence type="predicted"/>
<sequence length="170" mass="19357">MAKQPKKKAVAPKENGGKKNKGGRPSPYKPEYADQVYKLCLLGAIDKEIADFFNVTESTLNLWKLKHDEFSESIKRGKTFADATVASKLYHRASGYEHEDVDIKMFAGEIITTKLIKHYPPDTTAGIFWLKNRQPGKWREKQEVEHSGDLGIVWKEEKTYEANPETNQGD</sequence>
<evidence type="ECO:0000313" key="3">
    <source>
        <dbReference type="Proteomes" id="UP000192756"/>
    </source>
</evidence>